<keyword evidence="2" id="KW-1185">Reference proteome</keyword>
<protein>
    <submittedName>
        <fullName evidence="1">AbiV family abortive infection protein</fullName>
    </submittedName>
</protein>
<dbReference type="NCBIfam" id="TIGR04498">
    <property type="entry name" value="AbiV_defense"/>
    <property type="match status" value="1"/>
</dbReference>
<name>A0A931E4D6_9BACT</name>
<gene>
    <name evidence="1" type="ORF">I5907_00865</name>
</gene>
<dbReference type="RefSeq" id="WP_196988861.1">
    <property type="nucleotide sequence ID" value="NZ_JADWYR010000001.1"/>
</dbReference>
<evidence type="ECO:0000313" key="1">
    <source>
        <dbReference type="EMBL" id="MBG9374768.1"/>
    </source>
</evidence>
<reference evidence="1" key="1">
    <citation type="submission" date="2020-11" db="EMBL/GenBank/DDBJ databases">
        <title>Bacterial whole genome sequence for Panacibacter sp. DH6.</title>
        <authorList>
            <person name="Le V."/>
            <person name="Ko S."/>
            <person name="Ahn C.-Y."/>
            <person name="Oh H.-M."/>
        </authorList>
    </citation>
    <scope>NUCLEOTIDE SEQUENCE</scope>
    <source>
        <strain evidence="1">DH6</strain>
    </source>
</reference>
<organism evidence="1 2">
    <name type="scientific">Panacibacter microcysteis</name>
    <dbReference type="NCBI Taxonomy" id="2793269"/>
    <lineage>
        <taxon>Bacteria</taxon>
        <taxon>Pseudomonadati</taxon>
        <taxon>Bacteroidota</taxon>
        <taxon>Chitinophagia</taxon>
        <taxon>Chitinophagales</taxon>
        <taxon>Chitinophagaceae</taxon>
        <taxon>Panacibacter</taxon>
    </lineage>
</organism>
<accession>A0A931E4D6</accession>
<dbReference type="AlphaFoldDB" id="A0A931E4D6"/>
<proteinExistence type="predicted"/>
<dbReference type="Proteomes" id="UP000628448">
    <property type="component" value="Unassembled WGS sequence"/>
</dbReference>
<dbReference type="InterPro" id="IPR030987">
    <property type="entry name" value="AbiV"/>
</dbReference>
<comment type="caution">
    <text evidence="1">The sequence shown here is derived from an EMBL/GenBank/DDBJ whole genome shotgun (WGS) entry which is preliminary data.</text>
</comment>
<evidence type="ECO:0000313" key="2">
    <source>
        <dbReference type="Proteomes" id="UP000628448"/>
    </source>
</evidence>
<sequence length="224" mass="25780">MMNFSENDLLIAVLKSISNSEDLISDADLLLDYVRLPRAHALYLLAIEEAGKAMDIYESLLFGTYKDSKGQKKLKENFKDHLKKAGKARSISILWAIQLFKNNNKSKGEEILQHMLLEIGAAKEINDYKNYSLYTSFIHGTYKAPSEIITEKMVSVIRSMAKDRFKLVKQLSMIPPKEYEEMRKYAEQNPITSEANDEEVMNYLKENVSIDFFEKISSMAKNKN</sequence>
<dbReference type="EMBL" id="JADWYR010000001">
    <property type="protein sequence ID" value="MBG9374768.1"/>
    <property type="molecule type" value="Genomic_DNA"/>
</dbReference>
<dbReference type="Pfam" id="PF18728">
    <property type="entry name" value="HEPN_AbiV"/>
    <property type="match status" value="1"/>
</dbReference>